<dbReference type="InterPro" id="IPR001138">
    <property type="entry name" value="Zn2Cys6_DnaBD"/>
</dbReference>
<keyword evidence="4" id="KW-1185">Reference proteome</keyword>
<proteinExistence type="predicted"/>
<protein>
    <submittedName>
        <fullName evidence="3">Uncharacterized protein</fullName>
    </submittedName>
</protein>
<evidence type="ECO:0000313" key="4">
    <source>
        <dbReference type="Proteomes" id="UP000186583"/>
    </source>
</evidence>
<keyword evidence="1" id="KW-0539">Nucleus</keyword>
<reference evidence="3 4" key="1">
    <citation type="submission" date="2016-11" db="EMBL/GenBank/DDBJ databases">
        <title>Draft Genome Assembly of Colletotrichum chlorophyti a pathogen of herbaceous plants.</title>
        <authorList>
            <person name="Gan P."/>
            <person name="Narusaka M."/>
            <person name="Tsushima A."/>
            <person name="Narusaka Y."/>
            <person name="Takano Y."/>
            <person name="Shirasu K."/>
        </authorList>
    </citation>
    <scope>NUCLEOTIDE SEQUENCE [LARGE SCALE GENOMIC DNA]</scope>
    <source>
        <strain evidence="3 4">NTL11</strain>
    </source>
</reference>
<dbReference type="GO" id="GO:0000981">
    <property type="term" value="F:DNA-binding transcription factor activity, RNA polymerase II-specific"/>
    <property type="evidence" value="ECO:0007669"/>
    <property type="project" value="InterPro"/>
</dbReference>
<evidence type="ECO:0000256" key="1">
    <source>
        <dbReference type="ARBA" id="ARBA00023242"/>
    </source>
</evidence>
<evidence type="ECO:0000313" key="3">
    <source>
        <dbReference type="EMBL" id="OLN97217.1"/>
    </source>
</evidence>
<feature type="compositionally biased region" description="Low complexity" evidence="2">
    <location>
        <begin position="457"/>
        <end position="467"/>
    </location>
</feature>
<feature type="compositionally biased region" description="Polar residues" evidence="2">
    <location>
        <begin position="338"/>
        <end position="352"/>
    </location>
</feature>
<dbReference type="OrthoDB" id="5425448at2759"/>
<dbReference type="GO" id="GO:0008270">
    <property type="term" value="F:zinc ion binding"/>
    <property type="evidence" value="ECO:0007669"/>
    <property type="project" value="InterPro"/>
</dbReference>
<comment type="caution">
    <text evidence="3">The sequence shown here is derived from an EMBL/GenBank/DDBJ whole genome shotgun (WGS) entry which is preliminary data.</text>
</comment>
<dbReference type="InterPro" id="IPR052973">
    <property type="entry name" value="Fungal_sec-metab_reg_TF"/>
</dbReference>
<feature type="region of interest" description="Disordered" evidence="2">
    <location>
        <begin position="457"/>
        <end position="486"/>
    </location>
</feature>
<feature type="region of interest" description="Disordered" evidence="2">
    <location>
        <begin position="325"/>
        <end position="416"/>
    </location>
</feature>
<evidence type="ECO:0000256" key="2">
    <source>
        <dbReference type="SAM" id="MobiDB-lite"/>
    </source>
</evidence>
<feature type="region of interest" description="Disordered" evidence="2">
    <location>
        <begin position="1"/>
        <end position="47"/>
    </location>
</feature>
<gene>
    <name evidence="3" type="ORF">CCHL11_02059</name>
</gene>
<sequence length="865" mass="95757">MAHWDTNNPNTTNSFSWAGQQTWPGNSSPFAQPVGPTDLLSRDGPRDEEFLIQNFNADLPDHNQLQDDGLDFSFNLAIGSASYDTSDIHFNAAKPASIHLDKGSSQASSTTGVDEDDSVVFSTTGDLYDTSFGDGIFNPIHSPAATSMPDAFLSTSPSFDDNRAFSKCPYLKVQTDNGMSGGTPAGLVPSVPHSSVASVYDNFEAVGLTATSTPRCIPKQTVSTVSSDLSSQDQYGVSHSPASDFFEQWGNNVEGEATDAFNMPLWGGSPPTKGSIPYVHDQLNPVLFISPAETPDVTMGHGDSATMEFPSLPAVHPIDYLSMDFTPRQGAEPRSLPNAKTLSKATTSTGSHLSVPPSTVRRRPSEPARLDGALGRKVSLSRLQPPPRGIDPAAQRRSPSQSPTSPSLSPIPSHGVLQRRHFPAVSRNTGSTMPVPIRSHHRRLDTAIMYPHDQRSPVRQVPRVGPPRGRRHGPMDPVSRGQAKETRNKKMVCIRCKQSKQKCKRSDEFTDGPCVGCEKHGSSPRWPGPCVKAHFEDLILAGTCNFISQSSISHVTLDGTRRIRRELPQEFPLEQVMGRLERVRRQFNFRIYQDNRPIYVLDLDSCSDYLANLKQQLDGTTHSLRTFIDKTVLQVDCKNEDWERCMTQVMTPRDDLLALLCILNNMPSRASFSYVSKLQRTPDGTPLEKLVDVEDPAQADNLVLAAQLSRIICRKLEVKAYAHLQRILHESGSMKDDDILPFLQRLGRILLTLRWRLSWWAVVLGPSSAGNNDNAGQRQFEHRVQSLCYVLYFYYCCVRRRLPAWNNVKALSGITSRYADTECEVWDDFPGPESTDGFAAWIQRGKELVVRAGVLRRLESMGLPA</sequence>
<name>A0A1Q8S745_9PEZI</name>
<dbReference type="Proteomes" id="UP000186583">
    <property type="component" value="Unassembled WGS sequence"/>
</dbReference>
<dbReference type="AlphaFoldDB" id="A0A1Q8S745"/>
<feature type="compositionally biased region" description="Low complexity" evidence="2">
    <location>
        <begin position="398"/>
        <end position="413"/>
    </location>
</feature>
<dbReference type="PANTHER" id="PTHR35392:SF4">
    <property type="entry name" value="ZN(II)2CYS6 TRANSCRIPTION FACTOR (EUROFUNG)"/>
    <property type="match status" value="1"/>
</dbReference>
<dbReference type="CDD" id="cd00067">
    <property type="entry name" value="GAL4"/>
    <property type="match status" value="1"/>
</dbReference>
<dbReference type="PANTHER" id="PTHR35392">
    <property type="entry name" value="ZN(II)2CYS6 TRANSCRIPTION FACTOR (EUROFUNG)-RELATED-RELATED"/>
    <property type="match status" value="1"/>
</dbReference>
<accession>A0A1Q8S745</accession>
<organism evidence="3 4">
    <name type="scientific">Colletotrichum chlorophyti</name>
    <dbReference type="NCBI Taxonomy" id="708187"/>
    <lineage>
        <taxon>Eukaryota</taxon>
        <taxon>Fungi</taxon>
        <taxon>Dikarya</taxon>
        <taxon>Ascomycota</taxon>
        <taxon>Pezizomycotina</taxon>
        <taxon>Sordariomycetes</taxon>
        <taxon>Hypocreomycetidae</taxon>
        <taxon>Glomerellales</taxon>
        <taxon>Glomerellaceae</taxon>
        <taxon>Colletotrichum</taxon>
    </lineage>
</organism>
<feature type="compositionally biased region" description="Polar residues" evidence="2">
    <location>
        <begin position="1"/>
        <end position="30"/>
    </location>
</feature>
<dbReference type="EMBL" id="MPGH01000011">
    <property type="protein sequence ID" value="OLN97217.1"/>
    <property type="molecule type" value="Genomic_DNA"/>
</dbReference>